<reference evidence="1" key="1">
    <citation type="submission" date="2021-01" db="EMBL/GenBank/DDBJ databases">
        <authorList>
            <person name="Kaushik A."/>
        </authorList>
    </citation>
    <scope>NUCLEOTIDE SEQUENCE</scope>
    <source>
        <strain evidence="1">AG2-2IIIB</strain>
    </source>
</reference>
<evidence type="ECO:0000313" key="2">
    <source>
        <dbReference type="Proteomes" id="UP000663843"/>
    </source>
</evidence>
<dbReference type="EMBL" id="CAJMWT010001374">
    <property type="protein sequence ID" value="CAE6396726.1"/>
    <property type="molecule type" value="Genomic_DNA"/>
</dbReference>
<organism evidence="1 2">
    <name type="scientific">Rhizoctonia solani</name>
    <dbReference type="NCBI Taxonomy" id="456999"/>
    <lineage>
        <taxon>Eukaryota</taxon>
        <taxon>Fungi</taxon>
        <taxon>Dikarya</taxon>
        <taxon>Basidiomycota</taxon>
        <taxon>Agaricomycotina</taxon>
        <taxon>Agaricomycetes</taxon>
        <taxon>Cantharellales</taxon>
        <taxon>Ceratobasidiaceae</taxon>
        <taxon>Rhizoctonia</taxon>
    </lineage>
</organism>
<gene>
    <name evidence="1" type="ORF">RDB_LOCUS33683</name>
</gene>
<evidence type="ECO:0008006" key="3">
    <source>
        <dbReference type="Google" id="ProtNLM"/>
    </source>
</evidence>
<dbReference type="SUPFAM" id="SSF81383">
    <property type="entry name" value="F-box domain"/>
    <property type="match status" value="1"/>
</dbReference>
<dbReference type="Proteomes" id="UP000663843">
    <property type="component" value="Unassembled WGS sequence"/>
</dbReference>
<protein>
    <recommendedName>
        <fullName evidence="3">F-box domain-containing protein</fullName>
    </recommendedName>
</protein>
<name>A0A8H3A2I7_9AGAM</name>
<evidence type="ECO:0000313" key="1">
    <source>
        <dbReference type="EMBL" id="CAE6396726.1"/>
    </source>
</evidence>
<comment type="caution">
    <text evidence="1">The sequence shown here is derived from an EMBL/GenBank/DDBJ whole genome shotgun (WGS) entry which is preliminary data.</text>
</comment>
<dbReference type="AlphaFoldDB" id="A0A8H3A2I7"/>
<dbReference type="InterPro" id="IPR036047">
    <property type="entry name" value="F-box-like_dom_sf"/>
</dbReference>
<accession>A0A8H3A2I7</accession>
<sequence>MIDQLKAAGDQLRVAWDNYFRLYSGIQNYPILSTPPYAQKFPPELARQLDVELTFISSYEPKIREIRLGISRARNYWSGLAPINALSMDVLMLVFHYLRPQSCNVHYLDSSDRRYPDYLTQVCALWRRIALSSRSLWSHIDISPYGPSCGGLIARAEAHAIRSGDFPIDLHIPQGAAGSPVRENRSYYALYEHISRISNRIGSFEFDISGDFRGFHRSVLSRLLLSRPPSLTKLVINSRYNHYNAFIYSADFEPGESDEEFEDFRLDLTEDEIENGFAALRVLRLQGVFPSWSSIAFRGLVDLRLLSTDSWSSIEEEELAIVLDASPGLQIFHFGLEIQDSMLEIAPTHLEDLRVVKIFPYKSGITLLCPSSLLRLLAPGSEPLRLSFDNYYEPDTNFTVEFERFFARSTVTHFYTRGAFLPLSILLHHAKNLEQAILEDFEPATFGEIPSSWLDLPESPPLYLKSIYVTASTLSESGLRLLVKSCPIGIILCSCDVELDNNEESMGEEVSDLFPTVRVTNTPLYPQGDLTADWDILA</sequence>
<proteinExistence type="predicted"/>